<sequence length="253" mass="28911">MSGMIGRRQRRSAQGDVIKEPALTPRQWGYEFQDLWPSRDSELHFRACVRIEWEVLGEFAGTDSRVAVSMWVQLIAEKMAGEATVLRREATENAINHELAIRLPHEDGSVRVLRASVTLDVEEGVLEQAERRLAMRRQLELDNLTRQQSSAQVAFMREEILRDPVNARLHWLLRNPTSEIADEGTWLELVGQASMWSNDSRWVHVAHLVEKFLSGLSVENRRDLLGVLKKVFAGYGGEDLAAEIPDEWGRDDE</sequence>
<proteinExistence type="predicted"/>
<dbReference type="RefSeq" id="WP_358291035.1">
    <property type="nucleotide sequence ID" value="NZ_JBEYGJ010000046.1"/>
</dbReference>
<gene>
    <name evidence="1" type="ORF">ACFYM3_40315</name>
</gene>
<dbReference type="EMBL" id="JBIAFP010000038">
    <property type="protein sequence ID" value="MFE9230714.1"/>
    <property type="molecule type" value="Genomic_DNA"/>
</dbReference>
<keyword evidence="2" id="KW-1185">Reference proteome</keyword>
<evidence type="ECO:0000313" key="1">
    <source>
        <dbReference type="EMBL" id="MFE9230714.1"/>
    </source>
</evidence>
<reference evidence="1 2" key="1">
    <citation type="submission" date="2024-10" db="EMBL/GenBank/DDBJ databases">
        <title>The Natural Products Discovery Center: Release of the First 8490 Sequenced Strains for Exploring Actinobacteria Biosynthetic Diversity.</title>
        <authorList>
            <person name="Kalkreuter E."/>
            <person name="Kautsar S.A."/>
            <person name="Yang D."/>
            <person name="Bader C.D."/>
            <person name="Teijaro C.N."/>
            <person name="Fluegel L."/>
            <person name="Davis C.M."/>
            <person name="Simpson J.R."/>
            <person name="Lauterbach L."/>
            <person name="Steele A.D."/>
            <person name="Gui C."/>
            <person name="Meng S."/>
            <person name="Li G."/>
            <person name="Viehrig K."/>
            <person name="Ye F."/>
            <person name="Su P."/>
            <person name="Kiefer A.F."/>
            <person name="Nichols A."/>
            <person name="Cepeda A.J."/>
            <person name="Yan W."/>
            <person name="Fan B."/>
            <person name="Jiang Y."/>
            <person name="Adhikari A."/>
            <person name="Zheng C.-J."/>
            <person name="Schuster L."/>
            <person name="Cowan T.M."/>
            <person name="Smanski M.J."/>
            <person name="Chevrette M.G."/>
            <person name="De Carvalho L.P.S."/>
            <person name="Shen B."/>
        </authorList>
    </citation>
    <scope>NUCLEOTIDE SEQUENCE [LARGE SCALE GENOMIC DNA]</scope>
    <source>
        <strain evidence="1 2">NPDC007066</strain>
    </source>
</reference>
<name>A0ABW6LQQ6_9ACTN</name>
<accession>A0ABW6LQQ6</accession>
<evidence type="ECO:0000313" key="2">
    <source>
        <dbReference type="Proteomes" id="UP001601288"/>
    </source>
</evidence>
<dbReference type="Proteomes" id="UP001601288">
    <property type="component" value="Unassembled WGS sequence"/>
</dbReference>
<organism evidence="1 2">
    <name type="scientific">Streptomyces massasporeus</name>
    <dbReference type="NCBI Taxonomy" id="67324"/>
    <lineage>
        <taxon>Bacteria</taxon>
        <taxon>Bacillati</taxon>
        <taxon>Actinomycetota</taxon>
        <taxon>Actinomycetes</taxon>
        <taxon>Kitasatosporales</taxon>
        <taxon>Streptomycetaceae</taxon>
        <taxon>Streptomyces</taxon>
    </lineage>
</organism>
<protein>
    <submittedName>
        <fullName evidence="1">Uncharacterized protein</fullName>
    </submittedName>
</protein>
<comment type="caution">
    <text evidence="1">The sequence shown here is derived from an EMBL/GenBank/DDBJ whole genome shotgun (WGS) entry which is preliminary data.</text>
</comment>